<evidence type="ECO:0000256" key="9">
    <source>
        <dbReference type="ARBA" id="ARBA00023136"/>
    </source>
</evidence>
<dbReference type="Gene3D" id="3.40.50.300">
    <property type="entry name" value="P-loop containing nucleotide triphosphate hydrolases"/>
    <property type="match status" value="2"/>
</dbReference>
<feature type="region of interest" description="Disordered" evidence="10">
    <location>
        <begin position="1254"/>
        <end position="1276"/>
    </location>
</feature>
<feature type="transmembrane region" description="Helical" evidence="11">
    <location>
        <begin position="1175"/>
        <end position="1195"/>
    </location>
</feature>
<dbReference type="PANTHER" id="PTHR19229:SF274">
    <property type="entry name" value="ABC-TYPE ORGANIC ANION TRANSPORTER ABCA8"/>
    <property type="match status" value="1"/>
</dbReference>
<gene>
    <name evidence="14" type="primary">LOC129328905</name>
</gene>
<keyword evidence="6" id="KW-0547">Nucleotide-binding</keyword>
<dbReference type="FunFam" id="3.40.50.300:FF:000335">
    <property type="entry name" value="ATP binding cassette subfamily A member 5"/>
    <property type="match status" value="1"/>
</dbReference>
<dbReference type="PROSITE" id="PS50893">
    <property type="entry name" value="ABC_TRANSPORTER_2"/>
    <property type="match status" value="2"/>
</dbReference>
<dbReference type="PROSITE" id="PS00211">
    <property type="entry name" value="ABC_TRANSPORTER_1"/>
    <property type="match status" value="1"/>
</dbReference>
<evidence type="ECO:0000256" key="8">
    <source>
        <dbReference type="ARBA" id="ARBA00022989"/>
    </source>
</evidence>
<protein>
    <submittedName>
        <fullName evidence="14">ATP-binding cassette sub-family A member 9-like isoform X1</fullName>
    </submittedName>
</protein>
<dbReference type="Proteomes" id="UP001190640">
    <property type="component" value="Chromosome 4"/>
</dbReference>
<evidence type="ECO:0000256" key="6">
    <source>
        <dbReference type="ARBA" id="ARBA00022741"/>
    </source>
</evidence>
<reference evidence="14" key="1">
    <citation type="submission" date="2025-08" db="UniProtKB">
        <authorList>
            <consortium name="RefSeq"/>
        </authorList>
    </citation>
    <scope>IDENTIFICATION</scope>
    <source>
        <tissue evidence="14">Blood</tissue>
    </source>
</reference>
<evidence type="ECO:0000259" key="12">
    <source>
        <dbReference type="PROSITE" id="PS50893"/>
    </source>
</evidence>
<evidence type="ECO:0000256" key="3">
    <source>
        <dbReference type="ARBA" id="ARBA00022448"/>
    </source>
</evidence>
<evidence type="ECO:0000256" key="5">
    <source>
        <dbReference type="ARBA" id="ARBA00022737"/>
    </source>
</evidence>
<dbReference type="GO" id="GO:0140359">
    <property type="term" value="F:ABC-type transporter activity"/>
    <property type="evidence" value="ECO:0007669"/>
    <property type="project" value="InterPro"/>
</dbReference>
<feature type="transmembrane region" description="Helical" evidence="11">
    <location>
        <begin position="243"/>
        <end position="263"/>
    </location>
</feature>
<name>A0AA97JAZ5_EUBMA</name>
<dbReference type="FunFam" id="3.40.50.300:FF:000436">
    <property type="entry name" value="ATP binding cassette subfamily A member 9"/>
    <property type="match status" value="1"/>
</dbReference>
<proteinExistence type="inferred from homology"/>
<evidence type="ECO:0000256" key="2">
    <source>
        <dbReference type="ARBA" id="ARBA00008869"/>
    </source>
</evidence>
<dbReference type="Pfam" id="PF00005">
    <property type="entry name" value="ABC_tran"/>
    <property type="match status" value="2"/>
</dbReference>
<feature type="domain" description="ABC transporter" evidence="12">
    <location>
        <begin position="1301"/>
        <end position="1544"/>
    </location>
</feature>
<evidence type="ECO:0000256" key="10">
    <source>
        <dbReference type="SAM" id="MobiDB-lite"/>
    </source>
</evidence>
<keyword evidence="13" id="KW-1185">Reference proteome</keyword>
<evidence type="ECO:0000256" key="11">
    <source>
        <dbReference type="SAM" id="Phobius"/>
    </source>
</evidence>
<evidence type="ECO:0000313" key="13">
    <source>
        <dbReference type="Proteomes" id="UP001190640"/>
    </source>
</evidence>
<feature type="transmembrane region" description="Helical" evidence="11">
    <location>
        <begin position="377"/>
        <end position="397"/>
    </location>
</feature>
<feature type="transmembrane region" description="Helical" evidence="11">
    <location>
        <begin position="1143"/>
        <end position="1163"/>
    </location>
</feature>
<feature type="transmembrane region" description="Helical" evidence="11">
    <location>
        <begin position="352"/>
        <end position="371"/>
    </location>
</feature>
<keyword evidence="9 11" id="KW-0472">Membrane</keyword>
<feature type="transmembrane region" description="Helical" evidence="11">
    <location>
        <begin position="319"/>
        <end position="340"/>
    </location>
</feature>
<evidence type="ECO:0000256" key="4">
    <source>
        <dbReference type="ARBA" id="ARBA00022692"/>
    </source>
</evidence>
<feature type="transmembrane region" description="Helical" evidence="11">
    <location>
        <begin position="56"/>
        <end position="76"/>
    </location>
</feature>
<dbReference type="GeneID" id="129328905"/>
<dbReference type="PANTHER" id="PTHR19229">
    <property type="entry name" value="ATP-BINDING CASSETTE TRANSPORTER SUBFAMILY A ABCA"/>
    <property type="match status" value="1"/>
</dbReference>
<accession>A0AA97JAZ5</accession>
<dbReference type="RefSeq" id="XP_054834192.1">
    <property type="nucleotide sequence ID" value="XM_054978217.1"/>
</dbReference>
<dbReference type="InterPro" id="IPR003439">
    <property type="entry name" value="ABC_transporter-like_ATP-bd"/>
</dbReference>
<keyword evidence="3" id="KW-0813">Transport</keyword>
<feature type="compositionally biased region" description="Acidic residues" evidence="10">
    <location>
        <begin position="1265"/>
        <end position="1274"/>
    </location>
</feature>
<dbReference type="InterPro" id="IPR003593">
    <property type="entry name" value="AAA+_ATPase"/>
</dbReference>
<feature type="transmembrane region" description="Helical" evidence="11">
    <location>
        <begin position="867"/>
        <end position="891"/>
    </location>
</feature>
<keyword evidence="8 11" id="KW-1133">Transmembrane helix</keyword>
<dbReference type="InterPro" id="IPR027417">
    <property type="entry name" value="P-loop_NTPase"/>
</dbReference>
<feature type="transmembrane region" description="Helical" evidence="11">
    <location>
        <begin position="1107"/>
        <end position="1131"/>
    </location>
</feature>
<sequence length="1647" mass="187774">MDNCMWLLESEDSTTSDPEMQKERYRNVSMCQQIKVLLLKNIIVKWRMKKQSFQEWFASILLLLAMLFLSSGLYIGPNVEIPHGDLGQLDALSFNFSTLKIAYTPGTKTARAIMEKVETVSVMGGVTTKLMEDEKAIEEAHKEEDDIIGVIFQDRFSYRLRFSVRKVNSPIDYAADIDLCYNYSSEYCSSPQYWFSGFLSLQSSIDAALIELTTGHSVWDEMKSIRGIRMRSPSVLPSLSTDYSFLLLVMPMCFFPLIYFLSQNVSREKRKLKELMNMMGVRDMAFWLSWSLLYAVYILIMTSLLTPIIYHLIFPTGSFFALFLLFFLYGISSIHFCFMFSSLLKTAKATSSVVFVLTFFFGSLSVIMLIFRMPAPLVWTLSLICPFAFGAEISKVIVFQKYGKSLHLSNIVEDSGFYSLLIDSVLYMLLALYFDKTIPDKYGVPYPPLFFLKKSYWFKSRSSYIQEQSHSNIFSDNVEPVSPEFDAKESIRINNIKKTYEEKNMKTEALRGLSLNIYEGQITAILGHSGAGKTTLLNILSGFSNPSAGSATIFKYNITKREDMEEIRKISAVCPQFNVQFEFLTVKENLKTFAKLKGVPSNDVENQVQKLLTLLDMNAIQDSLAYRLSGGQKRKLSLGMTLLGEPQVLLLDEPTAGLDPYSRQLVWALLNERKAGRIILFTTQFMDEADILADRKAFISHGRLKCVGSSLFLKKKWGIGYHLRMHVNEFCDSEKTTSLIKRYIPAAKLSGERENERSYTLPLENVDKFPDLFHDMDNQADLGIVNYGVTMTTLEDVFMKLEDNETTEEDYGVLLEEDGRGADETEQNLLLLSDAGKSTVRGMELWRQQVCAIARMHFLQLKRESKFWRNVFLLFGIVLVPSFIQLVAAGLRKDLHNVELHSRLYFEPGTKFDTGFSGLLILNDTGASIDHFIRAVRSQNIFAETATGSNVSDQLVHNGAIKVALEKEKYQFTLMCHMEVMNCFPVLVNIISNALLRMFNSTSHIQIWNHLFRYPFNRELWIYSSHINIFGIMVLFPAFAPHFAMNSVRDYKLKIHSQLRVSGLFPSAYWCGQALVDFPVHWIILFVVFGAQWFQLLMTGSMPNEPIVIFCFVLFLLSYGVSVVLLLYVVAFIFRKGQYASSFWSFTLMLIIVILLITSIFFYQFEELPLNHVMVFLIPLYPSVIFSMIFTMLMYLPKDVPELATTFTHFETFLLTSAFAPFFQCIIFIFLLRYLEMKYGSPIMRRDPVFRISPQSKSSRKNPEEASEDDDRDVQDERTRVQYAMASPDQEEKPVIIVHNLRKEYKSKKACSCLKKNKEQKKAATRNVSFCVKKGEVWGLLGPNGAGKSTTISMITGDTELTAGQVLIKKANAATSFAKEENGTGFLGYCPQENALWSNLTMREHLEVYAAVKGIRKDAAAVAINRIVQALELQEHLKKATKTLAAGLSRKLCFALSVLGDPTVMLLDEPTTGMDPRGKRQVWKVIHALLKGKDQGAILTTHNMEEAEAMCDRVAIMVSGLLRCLGSIQYLKSKFGKNYLLQIKVKGVEQGDLVNAEILRIFPQAARQERIPTLLVYKIPMDDALPLSKAFSLLEKAKRTFSLEEYSFSLNTLEQVFLELCKDQERDRVDAALDSTFEWKHLQQEDF</sequence>
<feature type="transmembrane region" description="Helical" evidence="11">
    <location>
        <begin position="1082"/>
        <end position="1100"/>
    </location>
</feature>
<comment type="similarity">
    <text evidence="2">Belongs to the ABC transporter superfamily. ABCA family.</text>
</comment>
<dbReference type="GO" id="GO:0005319">
    <property type="term" value="F:lipid transporter activity"/>
    <property type="evidence" value="ECO:0007669"/>
    <property type="project" value="TreeGrafter"/>
</dbReference>
<dbReference type="GO" id="GO:0005886">
    <property type="term" value="C:plasma membrane"/>
    <property type="evidence" value="ECO:0007669"/>
    <property type="project" value="UniProtKB-ARBA"/>
</dbReference>
<keyword evidence="5" id="KW-0677">Repeat</keyword>
<feature type="domain" description="ABC transporter" evidence="12">
    <location>
        <begin position="491"/>
        <end position="726"/>
    </location>
</feature>
<organism evidence="13 14">
    <name type="scientific">Eublepharis macularius</name>
    <name type="common">Leopard gecko</name>
    <name type="synonym">Cyrtodactylus macularius</name>
    <dbReference type="NCBI Taxonomy" id="481883"/>
    <lineage>
        <taxon>Eukaryota</taxon>
        <taxon>Metazoa</taxon>
        <taxon>Chordata</taxon>
        <taxon>Craniata</taxon>
        <taxon>Vertebrata</taxon>
        <taxon>Euteleostomi</taxon>
        <taxon>Lepidosauria</taxon>
        <taxon>Squamata</taxon>
        <taxon>Bifurcata</taxon>
        <taxon>Gekkota</taxon>
        <taxon>Eublepharidae</taxon>
        <taxon>Eublepharinae</taxon>
        <taxon>Eublepharis</taxon>
    </lineage>
</organism>
<dbReference type="CDD" id="cd03263">
    <property type="entry name" value="ABC_subfamily_A"/>
    <property type="match status" value="2"/>
</dbReference>
<evidence type="ECO:0000256" key="1">
    <source>
        <dbReference type="ARBA" id="ARBA00004141"/>
    </source>
</evidence>
<keyword evidence="4 11" id="KW-0812">Transmembrane</keyword>
<dbReference type="InterPro" id="IPR013525">
    <property type="entry name" value="ABC2_TM"/>
</dbReference>
<keyword evidence="7" id="KW-0067">ATP-binding</keyword>
<dbReference type="SUPFAM" id="SSF52540">
    <property type="entry name" value="P-loop containing nucleoside triphosphate hydrolases"/>
    <property type="match status" value="2"/>
</dbReference>
<feature type="transmembrane region" description="Helical" evidence="11">
    <location>
        <begin position="284"/>
        <end position="313"/>
    </location>
</feature>
<evidence type="ECO:0000313" key="14">
    <source>
        <dbReference type="RefSeq" id="XP_054834192.1"/>
    </source>
</evidence>
<comment type="subcellular location">
    <subcellularLocation>
        <location evidence="1">Membrane</location>
        <topology evidence="1">Multi-pass membrane protein</topology>
    </subcellularLocation>
</comment>
<feature type="transmembrane region" description="Helical" evidence="11">
    <location>
        <begin position="1020"/>
        <end position="1039"/>
    </location>
</feature>
<dbReference type="KEGG" id="emc:129328905"/>
<dbReference type="SMART" id="SM00382">
    <property type="entry name" value="AAA"/>
    <property type="match status" value="2"/>
</dbReference>
<dbReference type="Pfam" id="PF12698">
    <property type="entry name" value="ABC2_membrane_3"/>
    <property type="match status" value="2"/>
</dbReference>
<evidence type="ECO:0000256" key="7">
    <source>
        <dbReference type="ARBA" id="ARBA00022840"/>
    </source>
</evidence>
<feature type="transmembrane region" description="Helical" evidence="11">
    <location>
        <begin position="1215"/>
        <end position="1235"/>
    </location>
</feature>
<dbReference type="InterPro" id="IPR017871">
    <property type="entry name" value="ABC_transporter-like_CS"/>
</dbReference>
<dbReference type="InterPro" id="IPR026082">
    <property type="entry name" value="ABCA"/>
</dbReference>
<dbReference type="GO" id="GO:0005524">
    <property type="term" value="F:ATP binding"/>
    <property type="evidence" value="ECO:0007669"/>
    <property type="project" value="UniProtKB-KW"/>
</dbReference>
<dbReference type="GO" id="GO:0016887">
    <property type="term" value="F:ATP hydrolysis activity"/>
    <property type="evidence" value="ECO:0007669"/>
    <property type="project" value="InterPro"/>
</dbReference>